<accession>A0A0A9E0N2</accession>
<proteinExistence type="predicted"/>
<name>A0A0A9E0N2_ARUDO</name>
<evidence type="ECO:0000313" key="1">
    <source>
        <dbReference type="EMBL" id="JAD94374.1"/>
    </source>
</evidence>
<dbReference type="AlphaFoldDB" id="A0A0A9E0N2"/>
<sequence length="29" mass="3472">MAMPLWYPLRIRTIFHRTTSRRLRAPACG</sequence>
<reference evidence="1" key="1">
    <citation type="submission" date="2014-09" db="EMBL/GenBank/DDBJ databases">
        <authorList>
            <person name="Magalhaes I.L.F."/>
            <person name="Oliveira U."/>
            <person name="Santos F.R."/>
            <person name="Vidigal T.H.D.A."/>
            <person name="Brescovit A.D."/>
            <person name="Santos A.J."/>
        </authorList>
    </citation>
    <scope>NUCLEOTIDE SEQUENCE</scope>
    <source>
        <tissue evidence="1">Shoot tissue taken approximately 20 cm above the soil surface</tissue>
    </source>
</reference>
<protein>
    <submittedName>
        <fullName evidence="1">Uncharacterized protein</fullName>
    </submittedName>
</protein>
<dbReference type="EMBL" id="GBRH01203521">
    <property type="protein sequence ID" value="JAD94374.1"/>
    <property type="molecule type" value="Transcribed_RNA"/>
</dbReference>
<reference evidence="1" key="2">
    <citation type="journal article" date="2015" name="Data Brief">
        <title>Shoot transcriptome of the giant reed, Arundo donax.</title>
        <authorList>
            <person name="Barrero R.A."/>
            <person name="Guerrero F.D."/>
            <person name="Moolhuijzen P."/>
            <person name="Goolsby J.A."/>
            <person name="Tidwell J."/>
            <person name="Bellgard S.E."/>
            <person name="Bellgard M.I."/>
        </authorList>
    </citation>
    <scope>NUCLEOTIDE SEQUENCE</scope>
    <source>
        <tissue evidence="1">Shoot tissue taken approximately 20 cm above the soil surface</tissue>
    </source>
</reference>
<organism evidence="1">
    <name type="scientific">Arundo donax</name>
    <name type="common">Giant reed</name>
    <name type="synonym">Donax arundinaceus</name>
    <dbReference type="NCBI Taxonomy" id="35708"/>
    <lineage>
        <taxon>Eukaryota</taxon>
        <taxon>Viridiplantae</taxon>
        <taxon>Streptophyta</taxon>
        <taxon>Embryophyta</taxon>
        <taxon>Tracheophyta</taxon>
        <taxon>Spermatophyta</taxon>
        <taxon>Magnoliopsida</taxon>
        <taxon>Liliopsida</taxon>
        <taxon>Poales</taxon>
        <taxon>Poaceae</taxon>
        <taxon>PACMAD clade</taxon>
        <taxon>Arundinoideae</taxon>
        <taxon>Arundineae</taxon>
        <taxon>Arundo</taxon>
    </lineage>
</organism>